<dbReference type="PROSITE" id="PS50216">
    <property type="entry name" value="DHHC"/>
    <property type="match status" value="1"/>
</dbReference>
<keyword evidence="4 5" id="KW-0472">Membrane</keyword>
<evidence type="ECO:0000256" key="1">
    <source>
        <dbReference type="ARBA" id="ARBA00004141"/>
    </source>
</evidence>
<dbReference type="Proteomes" id="UP000324832">
    <property type="component" value="Unassembled WGS sequence"/>
</dbReference>
<reference evidence="7 8" key="1">
    <citation type="submission" date="2017-07" db="EMBL/GenBank/DDBJ databases">
        <authorList>
            <person name="Talla V."/>
            <person name="Backstrom N."/>
        </authorList>
    </citation>
    <scope>NUCLEOTIDE SEQUENCE [LARGE SCALE GENOMIC DNA]</scope>
</reference>
<keyword evidence="5" id="KW-0808">Transferase</keyword>
<keyword evidence="3 5" id="KW-1133">Transmembrane helix</keyword>
<feature type="domain" description="Palmitoyltransferase DHHC" evidence="6">
    <location>
        <begin position="127"/>
        <end position="187"/>
    </location>
</feature>
<dbReference type="EC" id="2.3.1.225" evidence="5"/>
<protein>
    <recommendedName>
        <fullName evidence="5">Palmitoyltransferase</fullName>
        <ecNumber evidence="5">2.3.1.225</ecNumber>
    </recommendedName>
</protein>
<dbReference type="AlphaFoldDB" id="A0A5E4PX59"/>
<evidence type="ECO:0000259" key="6">
    <source>
        <dbReference type="Pfam" id="PF01529"/>
    </source>
</evidence>
<evidence type="ECO:0000256" key="4">
    <source>
        <dbReference type="ARBA" id="ARBA00023136"/>
    </source>
</evidence>
<dbReference type="Pfam" id="PF01529">
    <property type="entry name" value="DHHC"/>
    <property type="match status" value="1"/>
</dbReference>
<comment type="subcellular location">
    <subcellularLocation>
        <location evidence="1">Membrane</location>
        <topology evidence="1">Multi-pass membrane protein</topology>
    </subcellularLocation>
</comment>
<feature type="transmembrane region" description="Helical" evidence="5">
    <location>
        <begin position="12"/>
        <end position="43"/>
    </location>
</feature>
<dbReference type="EMBL" id="FZQP02000648">
    <property type="protein sequence ID" value="VVC89855.1"/>
    <property type="molecule type" value="Genomic_DNA"/>
</dbReference>
<dbReference type="GO" id="GO:0016020">
    <property type="term" value="C:membrane"/>
    <property type="evidence" value="ECO:0007669"/>
    <property type="project" value="UniProtKB-SubCell"/>
</dbReference>
<comment type="similarity">
    <text evidence="5">Belongs to the DHHC palmitoyltransferase family.</text>
</comment>
<comment type="domain">
    <text evidence="5">The DHHC domain is required for palmitoyltransferase activity.</text>
</comment>
<keyword evidence="5" id="KW-0012">Acyltransferase</keyword>
<gene>
    <name evidence="7" type="ORF">LSINAPIS_LOCUS2894</name>
</gene>
<dbReference type="GO" id="GO:0019706">
    <property type="term" value="F:protein-cysteine S-palmitoyltransferase activity"/>
    <property type="evidence" value="ECO:0007669"/>
    <property type="project" value="UniProtKB-EC"/>
</dbReference>
<keyword evidence="8" id="KW-1185">Reference proteome</keyword>
<evidence type="ECO:0000256" key="5">
    <source>
        <dbReference type="RuleBase" id="RU079119"/>
    </source>
</evidence>
<evidence type="ECO:0000313" key="7">
    <source>
        <dbReference type="EMBL" id="VVC89855.1"/>
    </source>
</evidence>
<evidence type="ECO:0000256" key="2">
    <source>
        <dbReference type="ARBA" id="ARBA00022692"/>
    </source>
</evidence>
<feature type="transmembrane region" description="Helical" evidence="5">
    <location>
        <begin position="88"/>
        <end position="104"/>
    </location>
</feature>
<evidence type="ECO:0000313" key="8">
    <source>
        <dbReference type="Proteomes" id="UP000324832"/>
    </source>
</evidence>
<feature type="transmembrane region" description="Helical" evidence="5">
    <location>
        <begin position="158"/>
        <end position="180"/>
    </location>
</feature>
<evidence type="ECO:0000256" key="3">
    <source>
        <dbReference type="ARBA" id="ARBA00022989"/>
    </source>
</evidence>
<sequence>MKKIPEKDALLPFILLPILLVIATISLSVTVIVMILIGMGALYVQSRPRQKNRSPFFYCWTLSSVICLFLVFEIGIVRTLKVTQKEHFIFLLLFGCTYYFFYKMKAVADIELFEGPKGKLYSPVLTSDSYHCPVCQLEVNERYFHSIWWDCCVFRPNYMYFLFGQVFALMTLVIGTNLGLTTVCKPFEFYGPILLPMDCSDMYFKFR</sequence>
<keyword evidence="2 5" id="KW-0812">Transmembrane</keyword>
<proteinExistence type="inferred from homology"/>
<dbReference type="InterPro" id="IPR001594">
    <property type="entry name" value="Palmitoyltrfase_DHHC"/>
</dbReference>
<feature type="transmembrane region" description="Helical" evidence="5">
    <location>
        <begin position="55"/>
        <end position="76"/>
    </location>
</feature>
<name>A0A5E4PX59_9NEOP</name>
<organism evidence="7 8">
    <name type="scientific">Leptidea sinapis</name>
    <dbReference type="NCBI Taxonomy" id="189913"/>
    <lineage>
        <taxon>Eukaryota</taxon>
        <taxon>Metazoa</taxon>
        <taxon>Ecdysozoa</taxon>
        <taxon>Arthropoda</taxon>
        <taxon>Hexapoda</taxon>
        <taxon>Insecta</taxon>
        <taxon>Pterygota</taxon>
        <taxon>Neoptera</taxon>
        <taxon>Endopterygota</taxon>
        <taxon>Lepidoptera</taxon>
        <taxon>Glossata</taxon>
        <taxon>Ditrysia</taxon>
        <taxon>Papilionoidea</taxon>
        <taxon>Pieridae</taxon>
        <taxon>Dismorphiinae</taxon>
        <taxon>Leptidea</taxon>
    </lineage>
</organism>
<accession>A0A5E4PX59</accession>
<comment type="catalytic activity">
    <reaction evidence="5">
        <text>L-cysteinyl-[protein] + hexadecanoyl-CoA = S-hexadecanoyl-L-cysteinyl-[protein] + CoA</text>
        <dbReference type="Rhea" id="RHEA:36683"/>
        <dbReference type="Rhea" id="RHEA-COMP:10131"/>
        <dbReference type="Rhea" id="RHEA-COMP:11032"/>
        <dbReference type="ChEBI" id="CHEBI:29950"/>
        <dbReference type="ChEBI" id="CHEBI:57287"/>
        <dbReference type="ChEBI" id="CHEBI:57379"/>
        <dbReference type="ChEBI" id="CHEBI:74151"/>
        <dbReference type="EC" id="2.3.1.225"/>
    </reaction>
</comment>